<proteinExistence type="inferred from homology"/>
<keyword evidence="2 5" id="KW-0645">Protease</keyword>
<feature type="domain" description="Peptidase S8/S53" evidence="6">
    <location>
        <begin position="98"/>
        <end position="532"/>
    </location>
</feature>
<keyword evidence="3 5" id="KW-0378">Hydrolase</keyword>
<dbReference type="InterPro" id="IPR023828">
    <property type="entry name" value="Peptidase_S8_Ser-AS"/>
</dbReference>
<dbReference type="Pfam" id="PF00082">
    <property type="entry name" value="Peptidase_S8"/>
    <property type="match status" value="1"/>
</dbReference>
<dbReference type="OrthoDB" id="9798386at2"/>
<dbReference type="Proteomes" id="UP000290283">
    <property type="component" value="Unassembled WGS sequence"/>
</dbReference>
<dbReference type="PRINTS" id="PR00723">
    <property type="entry name" value="SUBTILISIN"/>
</dbReference>
<evidence type="ECO:0000256" key="2">
    <source>
        <dbReference type="ARBA" id="ARBA00022670"/>
    </source>
</evidence>
<evidence type="ECO:0000256" key="1">
    <source>
        <dbReference type="ARBA" id="ARBA00011073"/>
    </source>
</evidence>
<name>A0A4Q1K6T1_9FLAO</name>
<evidence type="ECO:0000313" key="7">
    <source>
        <dbReference type="EMBL" id="RXR20944.1"/>
    </source>
</evidence>
<evidence type="ECO:0000256" key="3">
    <source>
        <dbReference type="ARBA" id="ARBA00022801"/>
    </source>
</evidence>
<dbReference type="PANTHER" id="PTHR43399:SF4">
    <property type="entry name" value="CELL WALL-ASSOCIATED PROTEASE"/>
    <property type="match status" value="1"/>
</dbReference>
<sequence>MIAHNLNQRLSFMRAYFLLTMRKKNINRIVFVVFALLTTSSVFSQQEYKLIKAPQVVYKNSLPVFVRNCWHNLDIEKDTLAGTSLNRAYKEIIKNKKGKEIIVAVIDTDIDIHHEDLKSAIWINKKEIPNNGIDDDHNGYIDDVNGWNFLGNKKGESISYANTESTRLLSRLKNKYGSAYEFKGNKKDSTLYIKAINIYKEDLAQMDTLKKYNVLNISEFRGGSRKMQEIFGKNTFTYYQIDSLYKKNRKAEPKIVSSILSIRNYIRLGLTYEVLKADSLKIIEKYKTTYNPGYYDRYSIGDNELDLTDKYYGNNNVFKNAKLTYHGTIVSGILGANRSNKIGIEGFSDNIKIMPILAIPTGGYENDKDVALAIKYAVDNGAKVINMSFGKTLSANPEWIKEALQYAEKHNVLVIAGAGNDASDNDLKPFYPIDYDENTREEFCQNFIKVGGITFNGDKKFLATFTNYGKKTVDIFAPSFFLKTTDANVGYSYRDGTSMASPIVSGVAALVRSHYPRLTASEVKQILLDSSVKYDLEVQVPGEKQDTLKPFKELSKSGGVVNAYNALLMAKEYSKKKKR</sequence>
<comment type="similarity">
    <text evidence="1 5">Belongs to the peptidase S8 family.</text>
</comment>
<dbReference type="PANTHER" id="PTHR43399">
    <property type="entry name" value="SUBTILISIN-RELATED"/>
    <property type="match status" value="1"/>
</dbReference>
<evidence type="ECO:0000256" key="4">
    <source>
        <dbReference type="ARBA" id="ARBA00022825"/>
    </source>
</evidence>
<dbReference type="InterPro" id="IPR022398">
    <property type="entry name" value="Peptidase_S8_His-AS"/>
</dbReference>
<dbReference type="EMBL" id="SBKO01000001">
    <property type="protein sequence ID" value="RXR20944.1"/>
    <property type="molecule type" value="Genomic_DNA"/>
</dbReference>
<keyword evidence="8" id="KW-1185">Reference proteome</keyword>
<dbReference type="GO" id="GO:0006508">
    <property type="term" value="P:proteolysis"/>
    <property type="evidence" value="ECO:0007669"/>
    <property type="project" value="UniProtKB-KW"/>
</dbReference>
<dbReference type="InterPro" id="IPR051048">
    <property type="entry name" value="Peptidase_S8/S53_subtilisin"/>
</dbReference>
<feature type="active site" description="Charge relay system" evidence="5">
    <location>
        <position position="326"/>
    </location>
</feature>
<dbReference type="InterPro" id="IPR000209">
    <property type="entry name" value="Peptidase_S8/S53_dom"/>
</dbReference>
<dbReference type="InterPro" id="IPR036852">
    <property type="entry name" value="Peptidase_S8/S53_dom_sf"/>
</dbReference>
<dbReference type="PROSITE" id="PS51892">
    <property type="entry name" value="SUBTILASE"/>
    <property type="match status" value="1"/>
</dbReference>
<feature type="active site" description="Charge relay system" evidence="5">
    <location>
        <position position="107"/>
    </location>
</feature>
<dbReference type="PROSITE" id="PS00137">
    <property type="entry name" value="SUBTILASE_HIS"/>
    <property type="match status" value="1"/>
</dbReference>
<evidence type="ECO:0000256" key="5">
    <source>
        <dbReference type="PROSITE-ProRule" id="PRU01240"/>
    </source>
</evidence>
<keyword evidence="4 5" id="KW-0720">Serine protease</keyword>
<reference evidence="8" key="1">
    <citation type="submission" date="2019-01" db="EMBL/GenBank/DDBJ databases">
        <title>Cytophagaceae bacterium strain CAR-16.</title>
        <authorList>
            <person name="Chen W.-M."/>
        </authorList>
    </citation>
    <scope>NUCLEOTIDE SEQUENCE [LARGE SCALE GENOMIC DNA]</scope>
    <source>
        <strain evidence="8">LLJ-11</strain>
    </source>
</reference>
<organism evidence="7 8">
    <name type="scientific">Flavobacterium amnicola</name>
    <dbReference type="NCBI Taxonomy" id="2506422"/>
    <lineage>
        <taxon>Bacteria</taxon>
        <taxon>Pseudomonadati</taxon>
        <taxon>Bacteroidota</taxon>
        <taxon>Flavobacteriia</taxon>
        <taxon>Flavobacteriales</taxon>
        <taxon>Flavobacteriaceae</taxon>
        <taxon>Flavobacterium</taxon>
    </lineage>
</organism>
<comment type="caution">
    <text evidence="7">The sequence shown here is derived from an EMBL/GenBank/DDBJ whole genome shotgun (WGS) entry which is preliminary data.</text>
</comment>
<dbReference type="PROSITE" id="PS00138">
    <property type="entry name" value="SUBTILASE_SER"/>
    <property type="match status" value="1"/>
</dbReference>
<feature type="active site" description="Charge relay system" evidence="5">
    <location>
        <position position="498"/>
    </location>
</feature>
<evidence type="ECO:0000259" key="6">
    <source>
        <dbReference type="Pfam" id="PF00082"/>
    </source>
</evidence>
<dbReference type="AlphaFoldDB" id="A0A4Q1K6T1"/>
<gene>
    <name evidence="7" type="ORF">EQG63_03125</name>
</gene>
<dbReference type="GO" id="GO:0004252">
    <property type="term" value="F:serine-type endopeptidase activity"/>
    <property type="evidence" value="ECO:0007669"/>
    <property type="project" value="UniProtKB-UniRule"/>
</dbReference>
<protein>
    <submittedName>
        <fullName evidence="7">Peptidase S8</fullName>
    </submittedName>
</protein>
<accession>A0A4Q1K6T1</accession>
<dbReference type="SUPFAM" id="SSF52743">
    <property type="entry name" value="Subtilisin-like"/>
    <property type="match status" value="1"/>
</dbReference>
<dbReference type="InterPro" id="IPR015500">
    <property type="entry name" value="Peptidase_S8_subtilisin-rel"/>
</dbReference>
<dbReference type="Gene3D" id="3.40.50.200">
    <property type="entry name" value="Peptidase S8/S53 domain"/>
    <property type="match status" value="2"/>
</dbReference>
<evidence type="ECO:0000313" key="8">
    <source>
        <dbReference type="Proteomes" id="UP000290283"/>
    </source>
</evidence>